<feature type="transmembrane region" description="Helical" evidence="16">
    <location>
        <begin position="102"/>
        <end position="123"/>
    </location>
</feature>
<dbReference type="PROSITE" id="PS00237">
    <property type="entry name" value="G_PROTEIN_RECEP_F1_1"/>
    <property type="match status" value="1"/>
</dbReference>
<evidence type="ECO:0000256" key="12">
    <source>
        <dbReference type="ARBA" id="ARBA00023170"/>
    </source>
</evidence>
<evidence type="ECO:0000256" key="13">
    <source>
        <dbReference type="ARBA" id="ARBA00023180"/>
    </source>
</evidence>
<dbReference type="InterPro" id="IPR000725">
    <property type="entry name" value="Olfact_rcpt"/>
</dbReference>
<dbReference type="PROSITE" id="PS50262">
    <property type="entry name" value="G_PROTEIN_RECEP_F1_2"/>
    <property type="match status" value="1"/>
</dbReference>
<proteinExistence type="inferred from homology"/>
<feature type="transmembrane region" description="Helical" evidence="16">
    <location>
        <begin position="63"/>
        <end position="82"/>
    </location>
</feature>
<dbReference type="Pfam" id="PF13853">
    <property type="entry name" value="7tm_4"/>
    <property type="match status" value="1"/>
</dbReference>
<keyword evidence="13" id="KW-0325">Glycoprotein</keyword>
<dbReference type="InterPro" id="IPR050939">
    <property type="entry name" value="Olfactory_GPCR1"/>
</dbReference>
<sequence>MEENQRRNMSTVTYVILLGFGELEEGGAALFSLLLTLYLVTLISNLLLIIAVQKSSHLQTPMYFFLCHLSCVDVGSISSIFPQLLWEVLAGGVTISFTACVVQLYVVGSLLTVECFLLAVMSYDRYLAICWPLRYSVLMDSRVCVKLAVASWVGGFLFLGVMLALLASLTFCGPHIINHFFCDFFPLVKLSCTDTKMVEKAAFASSFLSLSPFFCTLLSYGCILSSILRISSSTGRHRAFSTCSSHLTVVSVFYGTLIVVYMTPPSETTFSLNKIFSLLYTVLTPVLNPLVYSLRNKDVQIALMSVAKFHCSGNNQG</sequence>
<keyword evidence="18" id="KW-1185">Reference proteome</keyword>
<dbReference type="InterPro" id="IPR017452">
    <property type="entry name" value="GPCR_Rhodpsn_7TM"/>
</dbReference>
<evidence type="ECO:0000256" key="4">
    <source>
        <dbReference type="ARBA" id="ARBA00022475"/>
    </source>
</evidence>
<dbReference type="RefSeq" id="XP_008682458.1">
    <property type="nucleotide sequence ID" value="XM_008684236.1"/>
</dbReference>
<keyword evidence="6 15" id="KW-0812">Transmembrane</keyword>
<evidence type="ECO:0000259" key="17">
    <source>
        <dbReference type="PROSITE" id="PS50262"/>
    </source>
</evidence>
<dbReference type="GO" id="GO:0004930">
    <property type="term" value="F:G protein-coupled receptor activity"/>
    <property type="evidence" value="ECO:0007669"/>
    <property type="project" value="UniProtKB-KW"/>
</dbReference>
<evidence type="ECO:0000256" key="10">
    <source>
        <dbReference type="ARBA" id="ARBA00023136"/>
    </source>
</evidence>
<evidence type="ECO:0000256" key="5">
    <source>
        <dbReference type="ARBA" id="ARBA00022606"/>
    </source>
</evidence>
<name>A0A384BIP0_URSMA</name>
<dbReference type="GeneID" id="103656815"/>
<gene>
    <name evidence="19" type="primary">LOC103656815</name>
</gene>
<feature type="transmembrane region" description="Helical" evidence="16">
    <location>
        <begin position="28"/>
        <end position="51"/>
    </location>
</feature>
<evidence type="ECO:0000256" key="8">
    <source>
        <dbReference type="ARBA" id="ARBA00022989"/>
    </source>
</evidence>
<dbReference type="KEGG" id="umr:103656815"/>
<feature type="transmembrane region" description="Helical" evidence="16">
    <location>
        <begin position="240"/>
        <end position="263"/>
    </location>
</feature>
<comment type="subcellular location">
    <subcellularLocation>
        <location evidence="2 16">Cell membrane</location>
        <topology evidence="2 16">Multi-pass membrane protein</topology>
    </subcellularLocation>
</comment>
<dbReference type="Gene3D" id="1.20.1070.10">
    <property type="entry name" value="Rhodopsin 7-helix transmembrane proteins"/>
    <property type="match status" value="1"/>
</dbReference>
<keyword evidence="7 16" id="KW-0552">Olfaction</keyword>
<keyword evidence="9 15" id="KW-0297">G-protein coupled receptor</keyword>
<evidence type="ECO:0000256" key="3">
    <source>
        <dbReference type="ARBA" id="ARBA00010663"/>
    </source>
</evidence>
<dbReference type="FunFam" id="1.20.1070.10:FF:000010">
    <property type="entry name" value="Olfactory receptor"/>
    <property type="match status" value="1"/>
</dbReference>
<keyword evidence="4 16" id="KW-1003">Cell membrane</keyword>
<feature type="transmembrane region" description="Helical" evidence="16">
    <location>
        <begin position="144"/>
        <end position="171"/>
    </location>
</feature>
<feature type="domain" description="G-protein coupled receptors family 1 profile" evidence="17">
    <location>
        <begin position="44"/>
        <end position="292"/>
    </location>
</feature>
<evidence type="ECO:0000256" key="14">
    <source>
        <dbReference type="ARBA" id="ARBA00023224"/>
    </source>
</evidence>
<dbReference type="PANTHER" id="PTHR24242:SF253">
    <property type="entry name" value="OLFACTORY RECEPTOR-RELATED"/>
    <property type="match status" value="1"/>
</dbReference>
<keyword evidence="12 15" id="KW-0675">Receptor</keyword>
<evidence type="ECO:0000313" key="19">
    <source>
        <dbReference type="RefSeq" id="XP_008682458.1"/>
    </source>
</evidence>
<dbReference type="PRINTS" id="PR00237">
    <property type="entry name" value="GPCRRHODOPSN"/>
</dbReference>
<protein>
    <recommendedName>
        <fullName evidence="16">Olfactory receptor</fullName>
    </recommendedName>
</protein>
<evidence type="ECO:0000256" key="1">
    <source>
        <dbReference type="ARBA" id="ARBA00003929"/>
    </source>
</evidence>
<dbReference type="GO" id="GO:0004984">
    <property type="term" value="F:olfactory receptor activity"/>
    <property type="evidence" value="ECO:0007669"/>
    <property type="project" value="InterPro"/>
</dbReference>
<keyword evidence="10 16" id="KW-0472">Membrane</keyword>
<dbReference type="PANTHER" id="PTHR24242">
    <property type="entry name" value="G-PROTEIN COUPLED RECEPTOR"/>
    <property type="match status" value="1"/>
</dbReference>
<comment type="similarity">
    <text evidence="3 15">Belongs to the G-protein coupled receptor 1 family.</text>
</comment>
<comment type="function">
    <text evidence="1">Putative odorant or sperm cell receptor.</text>
</comment>
<evidence type="ECO:0000256" key="7">
    <source>
        <dbReference type="ARBA" id="ARBA00022725"/>
    </source>
</evidence>
<evidence type="ECO:0000256" key="16">
    <source>
        <dbReference type="RuleBase" id="RU363047"/>
    </source>
</evidence>
<dbReference type="GO" id="GO:0005886">
    <property type="term" value="C:plasma membrane"/>
    <property type="evidence" value="ECO:0007669"/>
    <property type="project" value="UniProtKB-SubCell"/>
</dbReference>
<dbReference type="FunFam" id="1.10.1220.70:FF:000001">
    <property type="entry name" value="Olfactory receptor"/>
    <property type="match status" value="1"/>
</dbReference>
<evidence type="ECO:0000313" key="18">
    <source>
        <dbReference type="Proteomes" id="UP000261680"/>
    </source>
</evidence>
<evidence type="ECO:0000256" key="2">
    <source>
        <dbReference type="ARBA" id="ARBA00004651"/>
    </source>
</evidence>
<dbReference type="InterPro" id="IPR000276">
    <property type="entry name" value="GPCR_Rhodpsn"/>
</dbReference>
<dbReference type="PRINTS" id="PR00245">
    <property type="entry name" value="OLFACTORYR"/>
</dbReference>
<dbReference type="OrthoDB" id="5967130at2759"/>
<evidence type="ECO:0000256" key="9">
    <source>
        <dbReference type="ARBA" id="ARBA00023040"/>
    </source>
</evidence>
<keyword evidence="5 16" id="KW-0716">Sensory transduction</keyword>
<keyword evidence="8 16" id="KW-1133">Transmembrane helix</keyword>
<feature type="transmembrane region" description="Helical" evidence="16">
    <location>
        <begin position="275"/>
        <end position="294"/>
    </location>
</feature>
<dbReference type="AlphaFoldDB" id="A0A384BIP0"/>
<organism evidence="18 19">
    <name type="scientific">Ursus maritimus</name>
    <name type="common">Polar bear</name>
    <name type="synonym">Thalarctos maritimus</name>
    <dbReference type="NCBI Taxonomy" id="29073"/>
    <lineage>
        <taxon>Eukaryota</taxon>
        <taxon>Metazoa</taxon>
        <taxon>Chordata</taxon>
        <taxon>Craniata</taxon>
        <taxon>Vertebrata</taxon>
        <taxon>Euteleostomi</taxon>
        <taxon>Mammalia</taxon>
        <taxon>Eutheria</taxon>
        <taxon>Laurasiatheria</taxon>
        <taxon>Carnivora</taxon>
        <taxon>Caniformia</taxon>
        <taxon>Ursidae</taxon>
        <taxon>Ursus</taxon>
    </lineage>
</organism>
<reference evidence="19" key="1">
    <citation type="submission" date="2025-08" db="UniProtKB">
        <authorList>
            <consortium name="RefSeq"/>
        </authorList>
    </citation>
    <scope>IDENTIFICATION</scope>
    <source>
        <tissue evidence="19">Whole blood</tissue>
    </source>
</reference>
<evidence type="ECO:0000256" key="6">
    <source>
        <dbReference type="ARBA" id="ARBA00022692"/>
    </source>
</evidence>
<accession>A0A384BIP0</accession>
<keyword evidence="11" id="KW-1015">Disulfide bond</keyword>
<dbReference type="Proteomes" id="UP000261680">
    <property type="component" value="Unplaced"/>
</dbReference>
<feature type="transmembrane region" description="Helical" evidence="16">
    <location>
        <begin position="207"/>
        <end position="228"/>
    </location>
</feature>
<keyword evidence="14 15" id="KW-0807">Transducer</keyword>
<dbReference type="SUPFAM" id="SSF81321">
    <property type="entry name" value="Family A G protein-coupled receptor-like"/>
    <property type="match status" value="1"/>
</dbReference>
<evidence type="ECO:0000256" key="11">
    <source>
        <dbReference type="ARBA" id="ARBA00023157"/>
    </source>
</evidence>
<evidence type="ECO:0000256" key="15">
    <source>
        <dbReference type="RuleBase" id="RU000688"/>
    </source>
</evidence>